<dbReference type="Proteomes" id="UP001321760">
    <property type="component" value="Unassembled WGS sequence"/>
</dbReference>
<comment type="caution">
    <text evidence="8">The sequence shown here is derived from an EMBL/GenBank/DDBJ whole genome shotgun (WGS) entry which is preliminary data.</text>
</comment>
<dbReference type="GO" id="GO:0046589">
    <property type="term" value="F:ribonuclease T1 activity"/>
    <property type="evidence" value="ECO:0007669"/>
    <property type="project" value="UniProtKB-EC"/>
</dbReference>
<organism evidence="8 9">
    <name type="scientific">Podospora aff. communis PSN243</name>
    <dbReference type="NCBI Taxonomy" id="3040156"/>
    <lineage>
        <taxon>Eukaryota</taxon>
        <taxon>Fungi</taxon>
        <taxon>Dikarya</taxon>
        <taxon>Ascomycota</taxon>
        <taxon>Pezizomycotina</taxon>
        <taxon>Sordariomycetes</taxon>
        <taxon>Sordariomycetidae</taxon>
        <taxon>Sordariales</taxon>
        <taxon>Podosporaceae</taxon>
        <taxon>Podospora</taxon>
    </lineage>
</organism>
<keyword evidence="4" id="KW-1015">Disulfide bond</keyword>
<dbReference type="GO" id="GO:0003723">
    <property type="term" value="F:RNA binding"/>
    <property type="evidence" value="ECO:0007669"/>
    <property type="project" value="InterPro"/>
</dbReference>
<evidence type="ECO:0000313" key="9">
    <source>
        <dbReference type="Proteomes" id="UP001321760"/>
    </source>
</evidence>
<dbReference type="Gene3D" id="3.10.450.30">
    <property type="entry name" value="Microbial ribonucleases"/>
    <property type="match status" value="1"/>
</dbReference>
<dbReference type="InterPro" id="IPR000026">
    <property type="entry name" value="N1-like"/>
</dbReference>
<keyword evidence="3" id="KW-0378">Hydrolase</keyword>
<reference evidence="8" key="1">
    <citation type="journal article" date="2023" name="Mol. Phylogenet. Evol.">
        <title>Genome-scale phylogeny and comparative genomics of the fungal order Sordariales.</title>
        <authorList>
            <person name="Hensen N."/>
            <person name="Bonometti L."/>
            <person name="Westerberg I."/>
            <person name="Brannstrom I.O."/>
            <person name="Guillou S."/>
            <person name="Cros-Aarteil S."/>
            <person name="Calhoun S."/>
            <person name="Haridas S."/>
            <person name="Kuo A."/>
            <person name="Mondo S."/>
            <person name="Pangilinan J."/>
            <person name="Riley R."/>
            <person name="LaButti K."/>
            <person name="Andreopoulos B."/>
            <person name="Lipzen A."/>
            <person name="Chen C."/>
            <person name="Yan M."/>
            <person name="Daum C."/>
            <person name="Ng V."/>
            <person name="Clum A."/>
            <person name="Steindorff A."/>
            <person name="Ohm R.A."/>
            <person name="Martin F."/>
            <person name="Silar P."/>
            <person name="Natvig D.O."/>
            <person name="Lalanne C."/>
            <person name="Gautier V."/>
            <person name="Ament-Velasquez S.L."/>
            <person name="Kruys A."/>
            <person name="Hutchinson M.I."/>
            <person name="Powell A.J."/>
            <person name="Barry K."/>
            <person name="Miller A.N."/>
            <person name="Grigoriev I.V."/>
            <person name="Debuchy R."/>
            <person name="Gladieux P."/>
            <person name="Hiltunen Thoren M."/>
            <person name="Johannesson H."/>
        </authorList>
    </citation>
    <scope>NUCLEOTIDE SEQUENCE</scope>
    <source>
        <strain evidence="8">PSN243</strain>
    </source>
</reference>
<evidence type="ECO:0000313" key="8">
    <source>
        <dbReference type="EMBL" id="KAK4450263.1"/>
    </source>
</evidence>
<dbReference type="PANTHER" id="PTHR42104:SF2">
    <property type="entry name" value="GUANYL-SPECIFIC RIBONUCLEASE, PUTATIVE (AFU_ORTHOLOGUE AFUA_4G01200)-RELATED"/>
    <property type="match status" value="1"/>
</dbReference>
<evidence type="ECO:0000256" key="1">
    <source>
        <dbReference type="ARBA" id="ARBA00022722"/>
    </source>
</evidence>
<feature type="chain" id="PRO_5043676041" evidence="7">
    <location>
        <begin position="20"/>
        <end position="183"/>
    </location>
</feature>
<evidence type="ECO:0000256" key="2">
    <source>
        <dbReference type="ARBA" id="ARBA00022759"/>
    </source>
</evidence>
<keyword evidence="7" id="KW-0732">Signal</keyword>
<dbReference type="GO" id="GO:0016787">
    <property type="term" value="F:hydrolase activity"/>
    <property type="evidence" value="ECO:0007669"/>
    <property type="project" value="UniProtKB-KW"/>
</dbReference>
<evidence type="ECO:0000256" key="3">
    <source>
        <dbReference type="ARBA" id="ARBA00022801"/>
    </source>
</evidence>
<gene>
    <name evidence="8" type="ORF">QBC34DRAFT_403167</name>
</gene>
<dbReference type="AlphaFoldDB" id="A0AAV9GNT2"/>
<evidence type="ECO:0000256" key="5">
    <source>
        <dbReference type="ARBA" id="ARBA00023239"/>
    </source>
</evidence>
<dbReference type="InterPro" id="IPR016191">
    <property type="entry name" value="Ribonuclease/ribotoxin"/>
</dbReference>
<evidence type="ECO:0000256" key="7">
    <source>
        <dbReference type="SAM" id="SignalP"/>
    </source>
</evidence>
<keyword evidence="5" id="KW-0456">Lyase</keyword>
<dbReference type="EMBL" id="MU865933">
    <property type="protein sequence ID" value="KAK4450263.1"/>
    <property type="molecule type" value="Genomic_DNA"/>
</dbReference>
<protein>
    <submittedName>
        <fullName evidence="8">Guanyl-specific ribonuclease</fullName>
    </submittedName>
</protein>
<dbReference type="SUPFAM" id="SSF53933">
    <property type="entry name" value="Microbial ribonucleases"/>
    <property type="match status" value="1"/>
</dbReference>
<feature type="compositionally biased region" description="Low complexity" evidence="6">
    <location>
        <begin position="136"/>
        <end position="152"/>
    </location>
</feature>
<evidence type="ECO:0000256" key="4">
    <source>
        <dbReference type="ARBA" id="ARBA00023157"/>
    </source>
</evidence>
<reference evidence="8" key="2">
    <citation type="submission" date="2023-05" db="EMBL/GenBank/DDBJ databases">
        <authorList>
            <consortium name="Lawrence Berkeley National Laboratory"/>
            <person name="Steindorff A."/>
            <person name="Hensen N."/>
            <person name="Bonometti L."/>
            <person name="Westerberg I."/>
            <person name="Brannstrom I.O."/>
            <person name="Guillou S."/>
            <person name="Cros-Aarteil S."/>
            <person name="Calhoun S."/>
            <person name="Haridas S."/>
            <person name="Kuo A."/>
            <person name="Mondo S."/>
            <person name="Pangilinan J."/>
            <person name="Riley R."/>
            <person name="Labutti K."/>
            <person name="Andreopoulos B."/>
            <person name="Lipzen A."/>
            <person name="Chen C."/>
            <person name="Yanf M."/>
            <person name="Daum C."/>
            <person name="Ng V."/>
            <person name="Clum A."/>
            <person name="Ohm R."/>
            <person name="Martin F."/>
            <person name="Silar P."/>
            <person name="Natvig D."/>
            <person name="Lalanne C."/>
            <person name="Gautier V."/>
            <person name="Ament-Velasquez S.L."/>
            <person name="Kruys A."/>
            <person name="Hutchinson M.I."/>
            <person name="Powell A.J."/>
            <person name="Barry K."/>
            <person name="Miller A.N."/>
            <person name="Grigoriev I.V."/>
            <person name="Debuchy R."/>
            <person name="Gladieux P."/>
            <person name="Thoren M.H."/>
            <person name="Johannesson H."/>
        </authorList>
    </citation>
    <scope>NUCLEOTIDE SEQUENCE</scope>
    <source>
        <strain evidence="8">PSN243</strain>
    </source>
</reference>
<name>A0AAV9GNT2_9PEZI</name>
<dbReference type="Pfam" id="PF00545">
    <property type="entry name" value="Ribonuclease"/>
    <property type="match status" value="1"/>
</dbReference>
<keyword evidence="2" id="KW-0255">Endonuclease</keyword>
<keyword evidence="1" id="KW-0540">Nuclease</keyword>
<sequence length="183" mass="18737">MVNLASLLTTTLLFAFATAQGTASISSVTCGSNKYTRKQIDEATGEGCRLFAAGQQIGNNNYPHQFNNREALVFATSGPYQEFPILSSGNYTGRSPGPDRIVFRTRGSCDYVGAMTHTNAPTNNGFVLCTEAKGATNPSTSSSTGTPASSGAGASGTAGSGAASWGVSRGLWLGALLAPLVIA</sequence>
<dbReference type="PANTHER" id="PTHR42104">
    <property type="entry name" value="EXTRACELLULAR GUANYL-SPECIFIC RIBONUCLEASE RNTA (AFU_ORTHOLOGUE AFUA_4G03230)"/>
    <property type="match status" value="1"/>
</dbReference>
<feature type="region of interest" description="Disordered" evidence="6">
    <location>
        <begin position="136"/>
        <end position="156"/>
    </location>
</feature>
<feature type="signal peptide" evidence="7">
    <location>
        <begin position="1"/>
        <end position="19"/>
    </location>
</feature>
<proteinExistence type="predicted"/>
<accession>A0AAV9GNT2</accession>
<evidence type="ECO:0000256" key="6">
    <source>
        <dbReference type="SAM" id="MobiDB-lite"/>
    </source>
</evidence>
<keyword evidence="9" id="KW-1185">Reference proteome</keyword>